<sequence>MPVNSESSLRFDGRVAVVTGGGRGIGRSHALALAERGAKVVVNDFGGALAGDGSDSGPAAEVVAEIIAAGGEAVANTASVTDPAGAVSMVDDAISNFGRIDIVINNAGNLDPCGMPDLTPESIAQHHDIHVLGSFNVTRAAWPHFTSQGYGRVVLTASVGFFGHPYLMAYSVAKGATVSLARSLAVSGEDQGIKVNLVAPAADTRMVTDPELRAKSGLPPRDSSAPLNPERGPERVSPMVVVLAHESCPVNGEMFAAGLGRFAKVFLAETPGVIDRGLDAEGVLARWDEIVDETGYIVQVSSAGAVEFRERLLTDTP</sequence>
<dbReference type="InterPro" id="IPR002347">
    <property type="entry name" value="SDR_fam"/>
</dbReference>
<proteinExistence type="inferred from homology"/>
<gene>
    <name evidence="4" type="ORF">UFOPK3423_00401</name>
</gene>
<reference evidence="4" key="1">
    <citation type="submission" date="2020-05" db="EMBL/GenBank/DDBJ databases">
        <authorList>
            <person name="Chiriac C."/>
            <person name="Salcher M."/>
            <person name="Ghai R."/>
            <person name="Kavagutti S V."/>
        </authorList>
    </citation>
    <scope>NUCLEOTIDE SEQUENCE</scope>
</reference>
<dbReference type="PRINTS" id="PR00081">
    <property type="entry name" value="GDHRDH"/>
</dbReference>
<keyword evidence="2" id="KW-0560">Oxidoreductase</keyword>
<comment type="similarity">
    <text evidence="1">Belongs to the short-chain dehydrogenases/reductases (SDR) family.</text>
</comment>
<evidence type="ECO:0000256" key="2">
    <source>
        <dbReference type="ARBA" id="ARBA00023002"/>
    </source>
</evidence>
<evidence type="ECO:0000256" key="3">
    <source>
        <dbReference type="SAM" id="MobiDB-lite"/>
    </source>
</evidence>
<dbReference type="PANTHER" id="PTHR45024">
    <property type="entry name" value="DEHYDROGENASES, SHORT CHAIN"/>
    <property type="match status" value="1"/>
</dbReference>
<dbReference type="InterPro" id="IPR036291">
    <property type="entry name" value="NAD(P)-bd_dom_sf"/>
</dbReference>
<dbReference type="InterPro" id="IPR020904">
    <property type="entry name" value="Sc_DH/Rdtase_CS"/>
</dbReference>
<dbReference type="PANTHER" id="PTHR45024:SF2">
    <property type="entry name" value="SCP2 DOMAIN-CONTAINING PROTEIN"/>
    <property type="match status" value="1"/>
</dbReference>
<accession>A0A6J7D1I2</accession>
<feature type="region of interest" description="Disordered" evidence="3">
    <location>
        <begin position="210"/>
        <end position="233"/>
    </location>
</feature>
<dbReference type="AlphaFoldDB" id="A0A6J7D1I2"/>
<protein>
    <submittedName>
        <fullName evidence="4">Unannotated protein</fullName>
    </submittedName>
</protein>
<dbReference type="Pfam" id="PF00106">
    <property type="entry name" value="adh_short"/>
    <property type="match status" value="1"/>
</dbReference>
<dbReference type="InterPro" id="IPR051687">
    <property type="entry name" value="Peroxisomal_Beta-Oxidation"/>
</dbReference>
<name>A0A6J7D1I2_9ZZZZ</name>
<dbReference type="PROSITE" id="PS00061">
    <property type="entry name" value="ADH_SHORT"/>
    <property type="match status" value="1"/>
</dbReference>
<dbReference type="SUPFAM" id="SSF51735">
    <property type="entry name" value="NAD(P)-binding Rossmann-fold domains"/>
    <property type="match status" value="1"/>
</dbReference>
<organism evidence="4">
    <name type="scientific">freshwater metagenome</name>
    <dbReference type="NCBI Taxonomy" id="449393"/>
    <lineage>
        <taxon>unclassified sequences</taxon>
        <taxon>metagenomes</taxon>
        <taxon>ecological metagenomes</taxon>
    </lineage>
</organism>
<evidence type="ECO:0000256" key="1">
    <source>
        <dbReference type="ARBA" id="ARBA00006484"/>
    </source>
</evidence>
<dbReference type="Gene3D" id="3.40.50.720">
    <property type="entry name" value="NAD(P)-binding Rossmann-like Domain"/>
    <property type="match status" value="1"/>
</dbReference>
<evidence type="ECO:0000313" key="4">
    <source>
        <dbReference type="EMBL" id="CAB4864176.1"/>
    </source>
</evidence>
<dbReference type="GO" id="GO:0016491">
    <property type="term" value="F:oxidoreductase activity"/>
    <property type="evidence" value="ECO:0007669"/>
    <property type="project" value="UniProtKB-KW"/>
</dbReference>
<dbReference type="EMBL" id="CAFBLQ010000029">
    <property type="protein sequence ID" value="CAB4864176.1"/>
    <property type="molecule type" value="Genomic_DNA"/>
</dbReference>
<dbReference type="PRINTS" id="PR00080">
    <property type="entry name" value="SDRFAMILY"/>
</dbReference>